<dbReference type="PANTHER" id="PTHR33223:SF11">
    <property type="entry name" value="ELEMENT PROTEIN, PUTATIVE-RELATED"/>
    <property type="match status" value="1"/>
</dbReference>
<feature type="domain" description="Retrotransposon gag" evidence="2">
    <location>
        <begin position="39"/>
        <end position="124"/>
    </location>
</feature>
<name>A0A023FA50_TRIIF</name>
<feature type="region of interest" description="Disordered" evidence="1">
    <location>
        <begin position="154"/>
        <end position="184"/>
    </location>
</feature>
<feature type="compositionally biased region" description="Basic and acidic residues" evidence="1">
    <location>
        <begin position="154"/>
        <end position="170"/>
    </location>
</feature>
<organism evidence="3">
    <name type="scientific">Triatoma infestans</name>
    <name type="common">Assassin bug</name>
    <dbReference type="NCBI Taxonomy" id="30076"/>
    <lineage>
        <taxon>Eukaryota</taxon>
        <taxon>Metazoa</taxon>
        <taxon>Ecdysozoa</taxon>
        <taxon>Arthropoda</taxon>
        <taxon>Hexapoda</taxon>
        <taxon>Insecta</taxon>
        <taxon>Pterygota</taxon>
        <taxon>Neoptera</taxon>
        <taxon>Paraneoptera</taxon>
        <taxon>Hemiptera</taxon>
        <taxon>Heteroptera</taxon>
        <taxon>Panheteroptera</taxon>
        <taxon>Cimicomorpha</taxon>
        <taxon>Reduviidae</taxon>
        <taxon>Triatominae</taxon>
        <taxon>Triatoma</taxon>
    </lineage>
</organism>
<sequence>LKFDGSSTCSAEDFLITLEERRTIFNIPDATLISWLPLMFTGTPLLWYRLNKSEWTNWEEFERNFRNTFFPFDYQDRLKREIDRRTQGDQEDISTFVINLCTLMNRLTKPLSLAEQLEKIYKNLLPKYQFHIRFAEVTSIADLLHRGQEFEQLEERSKTFRPPPPKEKSLCPDTAYKGLGSPKK</sequence>
<dbReference type="EMBL" id="GBBI01000432">
    <property type="protein sequence ID" value="JAC18280.1"/>
    <property type="molecule type" value="mRNA"/>
</dbReference>
<feature type="non-terminal residue" evidence="3">
    <location>
        <position position="184"/>
    </location>
</feature>
<reference evidence="3" key="1">
    <citation type="journal article" date="2014" name="PLoS Negl. Trop. Dis.">
        <title>An updated insight into the Sialotranscriptome of Triatoma infestans: developmental stage and geographic variations.</title>
        <authorList>
            <person name="Schwarz A."/>
            <person name="Medrano-Mercado N."/>
            <person name="Schaub G.A."/>
            <person name="Struchiner C.J."/>
            <person name="Bargues M.D."/>
            <person name="Levy M.Z."/>
            <person name="Ribeiro J.M."/>
        </authorList>
    </citation>
    <scope>NUCLEOTIDE SEQUENCE</scope>
    <source>
        <strain evidence="3">Chile</strain>
        <tissue evidence="3">Salivary glands</tissue>
    </source>
</reference>
<evidence type="ECO:0000313" key="3">
    <source>
        <dbReference type="EMBL" id="JAC18280.1"/>
    </source>
</evidence>
<accession>A0A023FA50</accession>
<evidence type="ECO:0000259" key="2">
    <source>
        <dbReference type="Pfam" id="PF03732"/>
    </source>
</evidence>
<dbReference type="PANTHER" id="PTHR33223">
    <property type="entry name" value="CCHC-TYPE DOMAIN-CONTAINING PROTEIN"/>
    <property type="match status" value="1"/>
</dbReference>
<feature type="non-terminal residue" evidence="3">
    <location>
        <position position="1"/>
    </location>
</feature>
<protein>
    <recommendedName>
        <fullName evidence="2">Retrotransposon gag domain-containing protein</fullName>
    </recommendedName>
</protein>
<evidence type="ECO:0000256" key="1">
    <source>
        <dbReference type="SAM" id="MobiDB-lite"/>
    </source>
</evidence>
<dbReference type="Pfam" id="PF03732">
    <property type="entry name" value="Retrotrans_gag"/>
    <property type="match status" value="1"/>
</dbReference>
<dbReference type="AlphaFoldDB" id="A0A023FA50"/>
<dbReference type="InterPro" id="IPR005162">
    <property type="entry name" value="Retrotrans_gag_dom"/>
</dbReference>
<proteinExistence type="evidence at transcript level"/>